<sequence length="321" mass="35028">MQSESYGLLAVDKQGNRVLFLNPETFAVERELNAFPPRPHELLILAQWGKAYVPIYGDGVHGNNPHPGHKVAVIDLQRREISGFIDLSPLRAPHSGQLGRDGKVYLCCEQSAAVAVIDPQTDKVEKIIPIPSHNAHRLTLSPSGRKLFTDNEEDATITVVDLCEAEGRMIDTILLPGPIAGIAASPKHPYLVASAADAPLLYLIDRQSHRIRQRITLPGHQQPCQVVRFSADGEQLVAIGDQEPLVTLFDDLLNPLGDISVGNMPMDGCFTPDRQQLLIANQDDGTLSVIDLVQRKVIATPRVGTGCEVLGYFPIGQINGR</sequence>
<dbReference type="InterPro" id="IPR015943">
    <property type="entry name" value="WD40/YVTN_repeat-like_dom_sf"/>
</dbReference>
<dbReference type="InterPro" id="IPR051200">
    <property type="entry name" value="Host-pathogen_enzymatic-act"/>
</dbReference>
<dbReference type="PANTHER" id="PTHR47197">
    <property type="entry name" value="PROTEIN NIRF"/>
    <property type="match status" value="1"/>
</dbReference>
<dbReference type="SUPFAM" id="SSF50974">
    <property type="entry name" value="Nitrous oxide reductase, N-terminal domain"/>
    <property type="match status" value="1"/>
</dbReference>
<proteinExistence type="predicted"/>
<evidence type="ECO:0000313" key="1">
    <source>
        <dbReference type="EMBL" id="SFN91407.1"/>
    </source>
</evidence>
<dbReference type="OrthoDB" id="145213at2"/>
<dbReference type="PANTHER" id="PTHR47197:SF3">
    <property type="entry name" value="DIHYDRO-HEME D1 DEHYDROGENASE"/>
    <property type="match status" value="1"/>
</dbReference>
<dbReference type="Gene3D" id="2.130.10.10">
    <property type="entry name" value="YVTN repeat-like/Quinoprotein amine dehydrogenase"/>
    <property type="match status" value="1"/>
</dbReference>
<dbReference type="AlphaFoldDB" id="A0A1I5CWW2"/>
<dbReference type="RefSeq" id="WP_090964100.1">
    <property type="nucleotide sequence ID" value="NZ_FOVG01000002.1"/>
</dbReference>
<name>A0A1I5CWW2_9GAMM</name>
<dbReference type="EMBL" id="FOVG01000002">
    <property type="protein sequence ID" value="SFN91407.1"/>
    <property type="molecule type" value="Genomic_DNA"/>
</dbReference>
<organism evidence="1 2">
    <name type="scientific">Candidatus Pantoea varia</name>
    <dbReference type="NCBI Taxonomy" id="1881036"/>
    <lineage>
        <taxon>Bacteria</taxon>
        <taxon>Pseudomonadati</taxon>
        <taxon>Pseudomonadota</taxon>
        <taxon>Gammaproteobacteria</taxon>
        <taxon>Enterobacterales</taxon>
        <taxon>Erwiniaceae</taxon>
        <taxon>Pantoea</taxon>
    </lineage>
</organism>
<evidence type="ECO:0000313" key="2">
    <source>
        <dbReference type="Proteomes" id="UP000198968"/>
    </source>
</evidence>
<accession>A0A1I5CWW2</accession>
<dbReference type="InterPro" id="IPR011045">
    <property type="entry name" value="N2O_reductase_N"/>
</dbReference>
<dbReference type="Proteomes" id="UP000198968">
    <property type="component" value="Unassembled WGS sequence"/>
</dbReference>
<gene>
    <name evidence="1" type="ORF">SAMN05428971_2497</name>
</gene>
<protein>
    <submittedName>
        <fullName evidence="1">40-residue YVTN family beta-propeller repeat-containing protein</fullName>
    </submittedName>
</protein>
<keyword evidence="2" id="KW-1185">Reference proteome</keyword>
<reference evidence="2" key="1">
    <citation type="submission" date="2016-10" db="EMBL/GenBank/DDBJ databases">
        <authorList>
            <person name="Varghese N."/>
            <person name="Submissions S."/>
        </authorList>
    </citation>
    <scope>NUCLEOTIDE SEQUENCE [LARGE SCALE GENOMIC DNA]</scope>
    <source>
        <strain evidence="2">OV426</strain>
    </source>
</reference>